<protein>
    <submittedName>
        <fullName evidence="1">P13</fullName>
    </submittedName>
</protein>
<organism evidence="1 2">
    <name type="scientific">Mythimna unipuncta nucleopolyhedrovirus</name>
    <dbReference type="NCBI Taxonomy" id="447897"/>
    <lineage>
        <taxon>Viruses</taxon>
        <taxon>Viruses incertae sedis</taxon>
        <taxon>Naldaviricetes</taxon>
        <taxon>Lefavirales</taxon>
        <taxon>Baculoviridae</taxon>
        <taxon>Alphabaculovirus</taxon>
    </lineage>
</organism>
<evidence type="ECO:0000313" key="2">
    <source>
        <dbReference type="Proteomes" id="UP000501969"/>
    </source>
</evidence>
<dbReference type="Proteomes" id="UP000501969">
    <property type="component" value="Segment"/>
</dbReference>
<evidence type="ECO:0000313" key="1">
    <source>
        <dbReference type="EMBL" id="AXU41550.1"/>
    </source>
</evidence>
<dbReference type="InterPro" id="IPR002495">
    <property type="entry name" value="Glyco_trans_8"/>
</dbReference>
<dbReference type="KEGG" id="vg:80534057"/>
<reference evidence="1 2" key="1">
    <citation type="submission" date="2018-03" db="EMBL/GenBank/DDBJ databases">
        <title>Complete genome sequence of a second alphabaculovirus from the true armyworm, Mythimna unipuncta.</title>
        <authorList>
            <person name="Harrison R.L."/>
            <person name="Mowery J.D."/>
            <person name="Bauchan G.R."/>
            <person name="Theilmann D.A."/>
            <person name="Erlandson M.A."/>
        </authorList>
    </citation>
    <scope>NUCLEOTIDE SEQUENCE [LARGE SCALE GENOMIC DNA]</scope>
    <source>
        <strain evidence="1 2">KY310</strain>
    </source>
</reference>
<dbReference type="GeneID" id="80534057"/>
<dbReference type="Gene3D" id="3.90.550.10">
    <property type="entry name" value="Spore Coat Polysaccharide Biosynthesis Protein SpsA, Chain A"/>
    <property type="match status" value="1"/>
</dbReference>
<dbReference type="PANTHER" id="PTHR11183">
    <property type="entry name" value="GLYCOGENIN SUBFAMILY MEMBER"/>
    <property type="match status" value="1"/>
</dbReference>
<dbReference type="EMBL" id="MH124167">
    <property type="protein sequence ID" value="AXU41550.1"/>
    <property type="molecule type" value="Genomic_DNA"/>
</dbReference>
<dbReference type="SUPFAM" id="SSF53448">
    <property type="entry name" value="Nucleotide-diphospho-sugar transferases"/>
    <property type="match status" value="1"/>
</dbReference>
<keyword evidence="2" id="KW-1185">Reference proteome</keyword>
<dbReference type="InterPro" id="IPR029044">
    <property type="entry name" value="Nucleotide-diphossugar_trans"/>
</dbReference>
<proteinExistence type="predicted"/>
<name>A0A346TPP0_9ABAC</name>
<dbReference type="GO" id="GO:0016757">
    <property type="term" value="F:glycosyltransferase activity"/>
    <property type="evidence" value="ECO:0007669"/>
    <property type="project" value="InterPro"/>
</dbReference>
<sequence length="289" mass="33433">MFAFVTLVMLGDKYVAGALALAKSLLSTNTRHRLVCMVTPDVSAAAVARLKMYYYVHIVEYVHYKCPRMMTKRQNQLYGSWIDYAFTKWQCLRLTAFEKIVYLDADHLVVKNIDHLFDLNAPAMCFYSEYHSYYDRLSHGDHVSSAQINTFLSRNKVLGKTGTMLLKPSPILYSTVRKLLNGNNECLRQCRYDNGFDEQILLQALVQNDIGVTQLSFVYVWNAGAYSKLRKNMEPFVINYYGDKKPWDVVEENPPYMDIYIWRYFKMLADLDVKPPSSSPSLGNSRALR</sequence>
<dbReference type="InterPro" id="IPR050587">
    <property type="entry name" value="GNT1/Glycosyltrans_8"/>
</dbReference>
<dbReference type="Pfam" id="PF01501">
    <property type="entry name" value="Glyco_transf_8"/>
    <property type="match status" value="1"/>
</dbReference>
<dbReference type="RefSeq" id="YP_010796562.1">
    <property type="nucleotide sequence ID" value="NC_076031.1"/>
</dbReference>
<accession>A0A346TPP0</accession>